<reference evidence="5 8" key="1">
    <citation type="submission" date="2015-09" db="EMBL/GenBank/DDBJ databases">
        <authorList>
            <consortium name="Pathogen Informatics"/>
        </authorList>
    </citation>
    <scope>NUCLEOTIDE SEQUENCE [LARGE SCALE GENOMIC DNA]</scope>
    <source>
        <strain evidence="5 8">2789STDY5834846</strain>
    </source>
</reference>
<feature type="domain" description="HTH araC/xylS-type" evidence="4">
    <location>
        <begin position="191"/>
        <end position="289"/>
    </location>
</feature>
<dbReference type="SMART" id="SM00342">
    <property type="entry name" value="HTH_ARAC"/>
    <property type="match status" value="1"/>
</dbReference>
<dbReference type="EMBL" id="CP103141">
    <property type="protein sequence ID" value="UVQ75327.1"/>
    <property type="molecule type" value="Genomic_DNA"/>
</dbReference>
<evidence type="ECO:0000313" key="6">
    <source>
        <dbReference type="EMBL" id="MCS2790972.1"/>
    </source>
</evidence>
<proteinExistence type="predicted"/>
<dbReference type="GO" id="GO:0043565">
    <property type="term" value="F:sequence-specific DNA binding"/>
    <property type="evidence" value="ECO:0007669"/>
    <property type="project" value="InterPro"/>
</dbReference>
<dbReference type="GeneID" id="69587662"/>
<dbReference type="RefSeq" id="WP_010535614.1">
    <property type="nucleotide sequence ID" value="NZ_CABMFH010000010.1"/>
</dbReference>
<keyword evidence="9" id="KW-1185">Reference proteome</keyword>
<dbReference type="Proteomes" id="UP001204548">
    <property type="component" value="Unassembled WGS sequence"/>
</dbReference>
<dbReference type="PANTHER" id="PTHR43280">
    <property type="entry name" value="ARAC-FAMILY TRANSCRIPTIONAL REGULATOR"/>
    <property type="match status" value="1"/>
</dbReference>
<evidence type="ECO:0000313" key="5">
    <source>
        <dbReference type="EMBL" id="CUP36023.1"/>
    </source>
</evidence>
<keyword evidence="2" id="KW-0238">DNA-binding</keyword>
<dbReference type="InterPro" id="IPR018060">
    <property type="entry name" value="HTH_AraC"/>
</dbReference>
<organism evidence="5 8">
    <name type="scientific">Bacteroides faecis</name>
    <dbReference type="NCBI Taxonomy" id="674529"/>
    <lineage>
        <taxon>Bacteria</taxon>
        <taxon>Pseudomonadati</taxon>
        <taxon>Bacteroidota</taxon>
        <taxon>Bacteroidia</taxon>
        <taxon>Bacteroidales</taxon>
        <taxon>Bacteroidaceae</taxon>
        <taxon>Bacteroides</taxon>
    </lineage>
</organism>
<keyword evidence="1" id="KW-0805">Transcription regulation</keyword>
<evidence type="ECO:0000313" key="7">
    <source>
        <dbReference type="EMBL" id="UVQ75327.1"/>
    </source>
</evidence>
<name>A0A3E5GCF9_9BACE</name>
<dbReference type="AlphaFoldDB" id="A0A3E5GCF9"/>
<dbReference type="PRINTS" id="PR00032">
    <property type="entry name" value="HTHARAC"/>
</dbReference>
<dbReference type="Proteomes" id="UP001060104">
    <property type="component" value="Chromosome"/>
</dbReference>
<gene>
    <name evidence="5" type="ORF">ERS852461_02421</name>
    <name evidence="6" type="ORF">NXW97_02900</name>
    <name evidence="7" type="ORF">NXY30_02595</name>
</gene>
<evidence type="ECO:0000256" key="2">
    <source>
        <dbReference type="ARBA" id="ARBA00023125"/>
    </source>
</evidence>
<protein>
    <submittedName>
        <fullName evidence="6">Helix-turn-helix domain-containing protein</fullName>
    </submittedName>
    <submittedName>
        <fullName evidence="5">Transcriptional regulator, AraC family</fullName>
    </submittedName>
</protein>
<evidence type="ECO:0000313" key="8">
    <source>
        <dbReference type="Proteomes" id="UP000095606"/>
    </source>
</evidence>
<dbReference type="Pfam" id="PF12833">
    <property type="entry name" value="HTH_18"/>
    <property type="match status" value="1"/>
</dbReference>
<keyword evidence="3" id="KW-0804">Transcription</keyword>
<evidence type="ECO:0000256" key="1">
    <source>
        <dbReference type="ARBA" id="ARBA00023015"/>
    </source>
</evidence>
<dbReference type="InterPro" id="IPR009057">
    <property type="entry name" value="Homeodomain-like_sf"/>
</dbReference>
<dbReference type="InterPro" id="IPR020449">
    <property type="entry name" value="Tscrpt_reg_AraC-type_HTH"/>
</dbReference>
<reference evidence="6" key="2">
    <citation type="submission" date="2022-08" db="EMBL/GenBank/DDBJ databases">
        <title>Genome Sequencing of Bacteroides fragilis Group Isolates with Nanopore Technology.</title>
        <authorList>
            <person name="Tisza M.J."/>
            <person name="Smith D."/>
            <person name="Dekker J.P."/>
        </authorList>
    </citation>
    <scope>NUCLEOTIDE SEQUENCE</scope>
    <source>
        <strain evidence="6">BFG-351</strain>
        <strain evidence="7">BFG-527</strain>
    </source>
</reference>
<sequence>MNTFQERLLQLDRDLLSGNNICSSRGVLNAFPSSLKKLFLMRGLGLIICRQGNFQFALNQRLFRANAGETLFIPEDSHFQVLQESEDMEVFILAYQIQPIRDIIGNSVVSMYMYSQLIPEPCYVWTTGEENEIVKYMSLLDSALEMEESVFNLYERKLLLLALTYRICSIHNRKLISVGQETGGRKNEIFVRLIQLIEQYYMKERGVGFYADKLCLSPKYLSALAKNICGYTVQELVFKAIIRKSISLLKNTQKDILEISNELNFPNASYFGTFFKKQMGMSPQQYRRNL</sequence>
<dbReference type="Proteomes" id="UP000095606">
    <property type="component" value="Unassembled WGS sequence"/>
</dbReference>
<accession>A0A3E5GCF9</accession>
<dbReference type="PROSITE" id="PS01124">
    <property type="entry name" value="HTH_ARAC_FAMILY_2"/>
    <property type="match status" value="1"/>
</dbReference>
<accession>A0A174MIE5</accession>
<dbReference type="EMBL" id="JANUTS010000001">
    <property type="protein sequence ID" value="MCS2790972.1"/>
    <property type="molecule type" value="Genomic_DNA"/>
</dbReference>
<evidence type="ECO:0000313" key="9">
    <source>
        <dbReference type="Proteomes" id="UP001060104"/>
    </source>
</evidence>
<evidence type="ECO:0000256" key="3">
    <source>
        <dbReference type="ARBA" id="ARBA00023163"/>
    </source>
</evidence>
<evidence type="ECO:0000259" key="4">
    <source>
        <dbReference type="PROSITE" id="PS01124"/>
    </source>
</evidence>
<dbReference type="GO" id="GO:0003700">
    <property type="term" value="F:DNA-binding transcription factor activity"/>
    <property type="evidence" value="ECO:0007669"/>
    <property type="project" value="InterPro"/>
</dbReference>
<dbReference type="EMBL" id="CZAE01000010">
    <property type="protein sequence ID" value="CUP36023.1"/>
    <property type="molecule type" value="Genomic_DNA"/>
</dbReference>
<dbReference type="PANTHER" id="PTHR43280:SF32">
    <property type="entry name" value="TRANSCRIPTIONAL REGULATORY PROTEIN"/>
    <property type="match status" value="1"/>
</dbReference>
<dbReference type="SUPFAM" id="SSF46689">
    <property type="entry name" value="Homeodomain-like"/>
    <property type="match status" value="1"/>
</dbReference>
<dbReference type="Gene3D" id="1.10.10.60">
    <property type="entry name" value="Homeodomain-like"/>
    <property type="match status" value="1"/>
</dbReference>